<dbReference type="SUPFAM" id="SSF49764">
    <property type="entry name" value="HSP20-like chaperones"/>
    <property type="match status" value="1"/>
</dbReference>
<dbReference type="InterPro" id="IPR002068">
    <property type="entry name" value="A-crystallin/Hsp20_dom"/>
</dbReference>
<feature type="domain" description="SHSP" evidence="3">
    <location>
        <begin position="31"/>
        <end position="140"/>
    </location>
</feature>
<dbReference type="PANTHER" id="PTHR11527">
    <property type="entry name" value="HEAT-SHOCK PROTEIN 20 FAMILY MEMBER"/>
    <property type="match status" value="1"/>
</dbReference>
<dbReference type="Proteomes" id="UP000377803">
    <property type="component" value="Chromosome"/>
</dbReference>
<dbReference type="GeneID" id="42364470"/>
<gene>
    <name evidence="4" type="primary">hsp20</name>
    <name evidence="4" type="ORF">LC1Nh_0090</name>
</gene>
<accession>A0A5Q0UEN3</accession>
<sequence>MRRLDRQNSDDLFEQMQNMIEEFQNKGMNLATEFTGHMPIDVREEDGNLIISADLPGVQKEDINIKADGQKVEISAEASQEIKEENEKYLRKERSSRSFRRTVQWPREVDEETINAEYEDGVLEISAELSEDEGTEIEIE</sequence>
<dbReference type="KEGG" id="ncon:LC1Nh_0090"/>
<reference evidence="5" key="1">
    <citation type="submission" date="2019-05" db="EMBL/GenBank/DDBJ databases">
        <title>Candidatus Nanohalobium constans, a novel model system to study the DPANN nano-sized archaea: genomic and physiological characterization of a nanoarchaeon co-cultured with its chitinotrophic host.</title>
        <authorList>
            <person name="La Cono V."/>
            <person name="Arcadi E."/>
            <person name="Crisafi F."/>
            <person name="Denaro R."/>
            <person name="La Spada G."/>
            <person name="Messina E."/>
            <person name="Smedile F."/>
            <person name="Toshchakov S.V."/>
            <person name="Shevchenko M.A."/>
            <person name="Golyshin P.N."/>
            <person name="Golyshina O.V."/>
            <person name="Ferrer M."/>
            <person name="Rohde M."/>
            <person name="Mushegian A."/>
            <person name="Sorokin D.Y."/>
            <person name="Giuliano L."/>
            <person name="Yakimov M.M."/>
        </authorList>
    </citation>
    <scope>NUCLEOTIDE SEQUENCE [LARGE SCALE GENOMIC DNA]</scope>
    <source>
        <strain evidence="5">LC1Nh</strain>
    </source>
</reference>
<dbReference type="CDD" id="cd06464">
    <property type="entry name" value="ACD_sHsps-like"/>
    <property type="match status" value="1"/>
</dbReference>
<dbReference type="OrthoDB" id="198277at2157"/>
<dbReference type="InterPro" id="IPR008978">
    <property type="entry name" value="HSP20-like_chaperone"/>
</dbReference>
<evidence type="ECO:0000256" key="2">
    <source>
        <dbReference type="RuleBase" id="RU003616"/>
    </source>
</evidence>
<name>A0A5Q0UEN3_9ARCH</name>
<evidence type="ECO:0000259" key="3">
    <source>
        <dbReference type="PROSITE" id="PS01031"/>
    </source>
</evidence>
<dbReference type="Pfam" id="PF00011">
    <property type="entry name" value="HSP20"/>
    <property type="match status" value="1"/>
</dbReference>
<dbReference type="EMBL" id="CP040089">
    <property type="protein sequence ID" value="QGA79998.1"/>
    <property type="molecule type" value="Genomic_DNA"/>
</dbReference>
<evidence type="ECO:0000313" key="4">
    <source>
        <dbReference type="EMBL" id="QGA79998.1"/>
    </source>
</evidence>
<organism evidence="4 5">
    <name type="scientific">Candidatus Nanohalobium constans</name>
    <dbReference type="NCBI Taxonomy" id="2565781"/>
    <lineage>
        <taxon>Archaea</taxon>
        <taxon>Candidatus Nanohalarchaeota</taxon>
        <taxon>Candidatus Nanohalobia</taxon>
        <taxon>Candidatus Nanohalobiales</taxon>
        <taxon>Candidatus Nanohalobiaceae</taxon>
        <taxon>Candidatus Nanohalobium</taxon>
    </lineage>
</organism>
<dbReference type="AlphaFoldDB" id="A0A5Q0UEN3"/>
<protein>
    <submittedName>
        <fullName evidence="4">Molecular chaperone IbpA, HSP20 family</fullName>
    </submittedName>
</protein>
<keyword evidence="5" id="KW-1185">Reference proteome</keyword>
<proteinExistence type="inferred from homology"/>
<dbReference type="RefSeq" id="WP_153549735.1">
    <property type="nucleotide sequence ID" value="NZ_CP040089.1"/>
</dbReference>
<dbReference type="Gene3D" id="2.60.40.790">
    <property type="match status" value="1"/>
</dbReference>
<evidence type="ECO:0000313" key="5">
    <source>
        <dbReference type="Proteomes" id="UP000377803"/>
    </source>
</evidence>
<comment type="similarity">
    <text evidence="1 2">Belongs to the small heat shock protein (HSP20) family.</text>
</comment>
<evidence type="ECO:0000256" key="1">
    <source>
        <dbReference type="PROSITE-ProRule" id="PRU00285"/>
    </source>
</evidence>
<dbReference type="PROSITE" id="PS01031">
    <property type="entry name" value="SHSP"/>
    <property type="match status" value="1"/>
</dbReference>
<dbReference type="InterPro" id="IPR031107">
    <property type="entry name" value="Small_HSP"/>
</dbReference>